<organism evidence="1 2">
    <name type="scientific">Acer saccharum</name>
    <name type="common">Sugar maple</name>
    <dbReference type="NCBI Taxonomy" id="4024"/>
    <lineage>
        <taxon>Eukaryota</taxon>
        <taxon>Viridiplantae</taxon>
        <taxon>Streptophyta</taxon>
        <taxon>Embryophyta</taxon>
        <taxon>Tracheophyta</taxon>
        <taxon>Spermatophyta</taxon>
        <taxon>Magnoliopsida</taxon>
        <taxon>eudicotyledons</taxon>
        <taxon>Gunneridae</taxon>
        <taxon>Pentapetalae</taxon>
        <taxon>rosids</taxon>
        <taxon>malvids</taxon>
        <taxon>Sapindales</taxon>
        <taxon>Sapindaceae</taxon>
        <taxon>Hippocastanoideae</taxon>
        <taxon>Acereae</taxon>
        <taxon>Acer</taxon>
    </lineage>
</organism>
<dbReference type="EMBL" id="JAUESC010000004">
    <property type="protein sequence ID" value="KAK0596814.1"/>
    <property type="molecule type" value="Genomic_DNA"/>
</dbReference>
<evidence type="ECO:0000313" key="1">
    <source>
        <dbReference type="EMBL" id="KAK0596814.1"/>
    </source>
</evidence>
<protein>
    <submittedName>
        <fullName evidence="1">Uncharacterized protein</fullName>
    </submittedName>
</protein>
<proteinExistence type="predicted"/>
<dbReference type="AlphaFoldDB" id="A0AA39VS35"/>
<name>A0AA39VS35_ACESA</name>
<reference evidence="1" key="2">
    <citation type="submission" date="2023-06" db="EMBL/GenBank/DDBJ databases">
        <authorList>
            <person name="Swenson N.G."/>
            <person name="Wegrzyn J.L."/>
            <person name="Mcevoy S.L."/>
        </authorList>
    </citation>
    <scope>NUCLEOTIDE SEQUENCE</scope>
    <source>
        <strain evidence="1">NS2018</strain>
        <tissue evidence="1">Leaf</tissue>
    </source>
</reference>
<keyword evidence="2" id="KW-1185">Reference proteome</keyword>
<reference evidence="1" key="1">
    <citation type="journal article" date="2022" name="Plant J.">
        <title>Strategies of tolerance reflected in two North American maple genomes.</title>
        <authorList>
            <person name="McEvoy S.L."/>
            <person name="Sezen U.U."/>
            <person name="Trouern-Trend A."/>
            <person name="McMahon S.M."/>
            <person name="Schaberg P.G."/>
            <person name="Yang J."/>
            <person name="Wegrzyn J.L."/>
            <person name="Swenson N.G."/>
        </authorList>
    </citation>
    <scope>NUCLEOTIDE SEQUENCE</scope>
    <source>
        <strain evidence="1">NS2018</strain>
    </source>
</reference>
<comment type="caution">
    <text evidence="1">The sequence shown here is derived from an EMBL/GenBank/DDBJ whole genome shotgun (WGS) entry which is preliminary data.</text>
</comment>
<gene>
    <name evidence="1" type="ORF">LWI29_019298</name>
</gene>
<accession>A0AA39VS35</accession>
<evidence type="ECO:0000313" key="2">
    <source>
        <dbReference type="Proteomes" id="UP001168877"/>
    </source>
</evidence>
<sequence length="121" mass="13728">MELELKFELEMIELELEFEKKVIVWVIMQMMVECWTSFSEDVMARCFRGCWRRCSGLLEDLEDEGLGEVEVEMGIGGVGSIPGVAASYGFLRCEDTVEDRVLVYLELGLEILILVSGFTST</sequence>
<dbReference type="Proteomes" id="UP001168877">
    <property type="component" value="Unassembled WGS sequence"/>
</dbReference>